<gene>
    <name evidence="2" type="ORF">IFM89_027219</name>
</gene>
<proteinExistence type="predicted"/>
<accession>A0A835LF90</accession>
<keyword evidence="1" id="KW-1133">Transmembrane helix</keyword>
<sequence length="201" mass="22024">MLTIMSLRTLTFVPPYVDRKTTAANKDKDKKKLVSHSSRAGLQTVLCFDALLQLVSGMDLQFEWDEVEAFVRQPDGSLFNWCERFCCFTHLLYGITFILIVLFFFVSLGGVCLSCLSAAYSLSVVVAAIAAMDLLVLAATGCCCRSLVCHLLVSAAAMDLLVLAAVGMAAPYVTQGLAYREYAWKYGASDGKQKPIVCYEV</sequence>
<protein>
    <submittedName>
        <fullName evidence="2">Uncharacterized protein</fullName>
    </submittedName>
</protein>
<dbReference type="EMBL" id="JADFTS010000009">
    <property type="protein sequence ID" value="KAF9589689.1"/>
    <property type="molecule type" value="Genomic_DNA"/>
</dbReference>
<dbReference type="AlphaFoldDB" id="A0A835LF90"/>
<keyword evidence="3" id="KW-1185">Reference proteome</keyword>
<keyword evidence="1" id="KW-0472">Membrane</keyword>
<feature type="transmembrane region" description="Helical" evidence="1">
    <location>
        <begin position="91"/>
        <end position="111"/>
    </location>
</feature>
<organism evidence="2 3">
    <name type="scientific">Coptis chinensis</name>
    <dbReference type="NCBI Taxonomy" id="261450"/>
    <lineage>
        <taxon>Eukaryota</taxon>
        <taxon>Viridiplantae</taxon>
        <taxon>Streptophyta</taxon>
        <taxon>Embryophyta</taxon>
        <taxon>Tracheophyta</taxon>
        <taxon>Spermatophyta</taxon>
        <taxon>Magnoliopsida</taxon>
        <taxon>Ranunculales</taxon>
        <taxon>Ranunculaceae</taxon>
        <taxon>Coptidoideae</taxon>
        <taxon>Coptis</taxon>
    </lineage>
</organism>
<name>A0A835LF90_9MAGN</name>
<dbReference type="Proteomes" id="UP000631114">
    <property type="component" value="Unassembled WGS sequence"/>
</dbReference>
<feature type="transmembrane region" description="Helical" evidence="1">
    <location>
        <begin position="117"/>
        <end position="139"/>
    </location>
</feature>
<evidence type="ECO:0000256" key="1">
    <source>
        <dbReference type="SAM" id="Phobius"/>
    </source>
</evidence>
<reference evidence="2 3" key="1">
    <citation type="submission" date="2020-10" db="EMBL/GenBank/DDBJ databases">
        <title>The Coptis chinensis genome and diversification of protoberbering-type alkaloids.</title>
        <authorList>
            <person name="Wang B."/>
            <person name="Shu S."/>
            <person name="Song C."/>
            <person name="Liu Y."/>
        </authorList>
    </citation>
    <scope>NUCLEOTIDE SEQUENCE [LARGE SCALE GENOMIC DNA]</scope>
    <source>
        <strain evidence="2">HL-2020</strain>
        <tissue evidence="2">Leaf</tissue>
    </source>
</reference>
<evidence type="ECO:0000313" key="2">
    <source>
        <dbReference type="EMBL" id="KAF9589689.1"/>
    </source>
</evidence>
<feature type="transmembrane region" description="Helical" evidence="1">
    <location>
        <begin position="151"/>
        <end position="173"/>
    </location>
</feature>
<comment type="caution">
    <text evidence="2">The sequence shown here is derived from an EMBL/GenBank/DDBJ whole genome shotgun (WGS) entry which is preliminary data.</text>
</comment>
<dbReference type="OrthoDB" id="296386at2759"/>
<evidence type="ECO:0000313" key="3">
    <source>
        <dbReference type="Proteomes" id="UP000631114"/>
    </source>
</evidence>
<keyword evidence="1" id="KW-0812">Transmembrane</keyword>